<sequence length="73" mass="8563">MSKEWKNAYILAEKPVSKAMHKLRDVIRRIAMLGGFLARKRDGEPSVKTLWLGFQRIRIFFQGLGHMRKIHAK</sequence>
<protein>
    <recommendedName>
        <fullName evidence="1">Transposase Tn5 dimerisation domain-containing protein</fullName>
    </recommendedName>
</protein>
<dbReference type="AlphaFoldDB" id="A0A935W4C3"/>
<dbReference type="EMBL" id="JADJOT010000007">
    <property type="protein sequence ID" value="MBK7953773.1"/>
    <property type="molecule type" value="Genomic_DNA"/>
</dbReference>
<comment type="caution">
    <text evidence="2">The sequence shown here is derived from an EMBL/GenBank/DDBJ whole genome shotgun (WGS) entry which is preliminary data.</text>
</comment>
<dbReference type="InterPro" id="IPR012337">
    <property type="entry name" value="RNaseH-like_sf"/>
</dbReference>
<proteinExistence type="predicted"/>
<dbReference type="Proteomes" id="UP000706151">
    <property type="component" value="Unassembled WGS sequence"/>
</dbReference>
<dbReference type="InterPro" id="IPR014737">
    <property type="entry name" value="Transposase_Tn5-like_C"/>
</dbReference>
<dbReference type="Gene3D" id="1.10.740.10">
    <property type="entry name" value="Transferase Inhibitor Protein From Tn5, Chain"/>
    <property type="match status" value="1"/>
</dbReference>
<name>A0A935W4C3_9PROT</name>
<organism evidence="2 3">
    <name type="scientific">Candidatus Accumulibacter affinis</name>
    <dbReference type="NCBI Taxonomy" id="2954384"/>
    <lineage>
        <taxon>Bacteria</taxon>
        <taxon>Pseudomonadati</taxon>
        <taxon>Pseudomonadota</taxon>
        <taxon>Betaproteobacteria</taxon>
        <taxon>Candidatus Accumulibacter</taxon>
    </lineage>
</organism>
<reference evidence="2 3" key="1">
    <citation type="submission" date="2020-10" db="EMBL/GenBank/DDBJ databases">
        <title>Connecting structure to function with the recovery of over 1000 high-quality activated sludge metagenome-assembled genomes encoding full-length rRNA genes using long-read sequencing.</title>
        <authorList>
            <person name="Singleton C.M."/>
            <person name="Petriglieri F."/>
            <person name="Kristensen J.M."/>
            <person name="Kirkegaard R.H."/>
            <person name="Michaelsen T.Y."/>
            <person name="Andersen M.H."/>
            <person name="Karst S.M."/>
            <person name="Dueholm M.S."/>
            <person name="Nielsen P.H."/>
            <person name="Albertsen M."/>
        </authorList>
    </citation>
    <scope>NUCLEOTIDE SEQUENCE [LARGE SCALE GENOMIC DNA]</scope>
    <source>
        <strain evidence="2">Fred_18-Q3-R57-64_BAT3C.720</strain>
    </source>
</reference>
<dbReference type="InterPro" id="IPR003201">
    <property type="entry name" value="Transposase_Tn5"/>
</dbReference>
<gene>
    <name evidence="2" type="ORF">IPK02_07335</name>
</gene>
<dbReference type="Pfam" id="PF02281">
    <property type="entry name" value="Dimer_Tnp_Tn5"/>
    <property type="match status" value="1"/>
</dbReference>
<evidence type="ECO:0000313" key="2">
    <source>
        <dbReference type="EMBL" id="MBK7953773.1"/>
    </source>
</evidence>
<evidence type="ECO:0000259" key="1">
    <source>
        <dbReference type="Pfam" id="PF02281"/>
    </source>
</evidence>
<dbReference type="SUPFAM" id="SSF53098">
    <property type="entry name" value="Ribonuclease H-like"/>
    <property type="match status" value="1"/>
</dbReference>
<accession>A0A935W4C3</accession>
<evidence type="ECO:0000313" key="3">
    <source>
        <dbReference type="Proteomes" id="UP000706151"/>
    </source>
</evidence>
<feature type="domain" description="Transposase Tn5 dimerisation" evidence="1">
    <location>
        <begin position="3"/>
        <end position="68"/>
    </location>
</feature>